<feature type="compositionally biased region" description="Basic and acidic residues" evidence="1">
    <location>
        <begin position="384"/>
        <end position="399"/>
    </location>
</feature>
<reference evidence="2" key="1">
    <citation type="journal article" date="2023" name="Mol. Phylogenet. Evol.">
        <title>Genome-scale phylogeny and comparative genomics of the fungal order Sordariales.</title>
        <authorList>
            <person name="Hensen N."/>
            <person name="Bonometti L."/>
            <person name="Westerberg I."/>
            <person name="Brannstrom I.O."/>
            <person name="Guillou S."/>
            <person name="Cros-Aarteil S."/>
            <person name="Calhoun S."/>
            <person name="Haridas S."/>
            <person name="Kuo A."/>
            <person name="Mondo S."/>
            <person name="Pangilinan J."/>
            <person name="Riley R."/>
            <person name="LaButti K."/>
            <person name="Andreopoulos B."/>
            <person name="Lipzen A."/>
            <person name="Chen C."/>
            <person name="Yan M."/>
            <person name="Daum C."/>
            <person name="Ng V."/>
            <person name="Clum A."/>
            <person name="Steindorff A."/>
            <person name="Ohm R.A."/>
            <person name="Martin F."/>
            <person name="Silar P."/>
            <person name="Natvig D.O."/>
            <person name="Lalanne C."/>
            <person name="Gautier V."/>
            <person name="Ament-Velasquez S.L."/>
            <person name="Kruys A."/>
            <person name="Hutchinson M.I."/>
            <person name="Powell A.J."/>
            <person name="Barry K."/>
            <person name="Miller A.N."/>
            <person name="Grigoriev I.V."/>
            <person name="Debuchy R."/>
            <person name="Gladieux P."/>
            <person name="Hiltunen Thoren M."/>
            <person name="Johannesson H."/>
        </authorList>
    </citation>
    <scope>NUCLEOTIDE SEQUENCE</scope>
    <source>
        <strain evidence="2">SMH4131-1</strain>
    </source>
</reference>
<dbReference type="PANTHER" id="PTHR35179">
    <property type="entry name" value="PROTEIN CBG02620"/>
    <property type="match status" value="1"/>
</dbReference>
<name>A0AAE0IV15_9PEZI</name>
<evidence type="ECO:0008006" key="4">
    <source>
        <dbReference type="Google" id="ProtNLM"/>
    </source>
</evidence>
<reference evidence="2" key="2">
    <citation type="submission" date="2023-06" db="EMBL/GenBank/DDBJ databases">
        <authorList>
            <consortium name="Lawrence Berkeley National Laboratory"/>
            <person name="Haridas S."/>
            <person name="Hensen N."/>
            <person name="Bonometti L."/>
            <person name="Westerberg I."/>
            <person name="Brannstrom I.O."/>
            <person name="Guillou S."/>
            <person name="Cros-Aarteil S."/>
            <person name="Calhoun S."/>
            <person name="Kuo A."/>
            <person name="Mondo S."/>
            <person name="Pangilinan J."/>
            <person name="Riley R."/>
            <person name="Labutti K."/>
            <person name="Andreopoulos B."/>
            <person name="Lipzen A."/>
            <person name="Chen C."/>
            <person name="Yanf M."/>
            <person name="Daum C."/>
            <person name="Ng V."/>
            <person name="Clum A."/>
            <person name="Steindorff A."/>
            <person name="Ohm R."/>
            <person name="Martin F."/>
            <person name="Silar P."/>
            <person name="Natvig D."/>
            <person name="Lalanne C."/>
            <person name="Gautier V."/>
            <person name="Ament-Velasquez S.L."/>
            <person name="Kruys A."/>
            <person name="Hutchinson M.I."/>
            <person name="Powell A.J."/>
            <person name="Barry K."/>
            <person name="Miller A.N."/>
            <person name="Grigoriev I.V."/>
            <person name="Debuchy R."/>
            <person name="Gladieux P."/>
            <person name="Thoren M.H."/>
            <person name="Johannesson H."/>
        </authorList>
    </citation>
    <scope>NUCLEOTIDE SEQUENCE</scope>
    <source>
        <strain evidence="2">SMH4131-1</strain>
    </source>
</reference>
<comment type="caution">
    <text evidence="2">The sequence shown here is derived from an EMBL/GenBank/DDBJ whole genome shotgun (WGS) entry which is preliminary data.</text>
</comment>
<protein>
    <recommendedName>
        <fullName evidence="4">Geranylgeranyl pyrophosphate synthetase</fullName>
    </recommendedName>
</protein>
<feature type="region of interest" description="Disordered" evidence="1">
    <location>
        <begin position="369"/>
        <end position="406"/>
    </location>
</feature>
<gene>
    <name evidence="2" type="ORF">B0T19DRAFT_367011</name>
</gene>
<keyword evidence="3" id="KW-1185">Reference proteome</keyword>
<evidence type="ECO:0000256" key="1">
    <source>
        <dbReference type="SAM" id="MobiDB-lite"/>
    </source>
</evidence>
<organism evidence="2 3">
    <name type="scientific">Cercophora scortea</name>
    <dbReference type="NCBI Taxonomy" id="314031"/>
    <lineage>
        <taxon>Eukaryota</taxon>
        <taxon>Fungi</taxon>
        <taxon>Dikarya</taxon>
        <taxon>Ascomycota</taxon>
        <taxon>Pezizomycotina</taxon>
        <taxon>Sordariomycetes</taxon>
        <taxon>Sordariomycetidae</taxon>
        <taxon>Sordariales</taxon>
        <taxon>Lasiosphaeriaceae</taxon>
        <taxon>Cercophora</taxon>
    </lineage>
</organism>
<sequence>MASQGLAIISRSDLANLRVTPAKITDFEPLASYSWWDKPTPTISVPGSPPLWSPPSTPRRLEPDSGAVYIDQNAARCPASPLEPLFRAILLEKPDFPLSDVDLVTDRNNIRKLLRFVQASSSEPFQIRIEVIEHDGGSGYSTALFTRVEPKTMDVIQEFRGYGRVFEKIYTKPSSKAGRPTGYYRIAGYNFGGLKCLVRNETDAHVGEGNTQGADDSLSAALGGMSLSGPEKTASGLTIVKSGDQTDAADSSALEIKTRAASRKLDMDDVLPQLWISQTPKLAVGYHHRGLFNDVQVRDMTDEILQWEAANRGDLGKLAGLLAEIIRVVKQAADRRAVVEYPGGPSLRIVAGDGKPALPDDLYAQLDSKSETTPEAVTVAPSAEKGKEKETAAVHKELSEATPSPIPVGTPFAADMEYAIQKGPRQFFRRLPSTLSSYRLLCEQLKSLPLDVTINKVLNGRELTYKSIMADFRLGKDDWDPEEQTNTRGLKTVARDAAFRLVYVLLAGEAKAEDRNAAYNAAFFVVSHLRMFGPRTRQMVRAAFEDRFAITDKQRCSMDQFAKNSDADKGDDSTTAVNVWYGSDSDYYGYWSSSS</sequence>
<evidence type="ECO:0000313" key="3">
    <source>
        <dbReference type="Proteomes" id="UP001286456"/>
    </source>
</evidence>
<accession>A0AAE0IV15</accession>
<dbReference type="EMBL" id="JAUEPO010000002">
    <property type="protein sequence ID" value="KAK3331841.1"/>
    <property type="molecule type" value="Genomic_DNA"/>
</dbReference>
<dbReference type="Proteomes" id="UP001286456">
    <property type="component" value="Unassembled WGS sequence"/>
</dbReference>
<proteinExistence type="predicted"/>
<dbReference type="PANTHER" id="PTHR35179:SF2">
    <property type="entry name" value="START DOMAIN-CONTAINING PROTEIN"/>
    <property type="match status" value="1"/>
</dbReference>
<evidence type="ECO:0000313" key="2">
    <source>
        <dbReference type="EMBL" id="KAK3331841.1"/>
    </source>
</evidence>
<dbReference type="AlphaFoldDB" id="A0AAE0IV15"/>